<organism evidence="3 4">
    <name type="scientific">Pelagicoccus albus</name>
    <dbReference type="NCBI Taxonomy" id="415222"/>
    <lineage>
        <taxon>Bacteria</taxon>
        <taxon>Pseudomonadati</taxon>
        <taxon>Verrucomicrobiota</taxon>
        <taxon>Opitutia</taxon>
        <taxon>Puniceicoccales</taxon>
        <taxon>Pelagicoccaceae</taxon>
        <taxon>Pelagicoccus</taxon>
    </lineage>
</organism>
<dbReference type="RefSeq" id="WP_185660322.1">
    <property type="nucleotide sequence ID" value="NZ_CAWPOO010000012.1"/>
</dbReference>
<evidence type="ECO:0000313" key="3">
    <source>
        <dbReference type="EMBL" id="MBC2606450.1"/>
    </source>
</evidence>
<dbReference type="PANTHER" id="PTHR28008">
    <property type="entry name" value="DOMAIN PROTEIN, PUTATIVE (AFU_ORTHOLOGUE AFUA_3G10980)-RELATED"/>
    <property type="match status" value="1"/>
</dbReference>
<feature type="transmembrane region" description="Helical" evidence="1">
    <location>
        <begin position="115"/>
        <end position="134"/>
    </location>
</feature>
<protein>
    <submittedName>
        <fullName evidence="3">VanZ family protein</fullName>
    </submittedName>
</protein>
<dbReference type="AlphaFoldDB" id="A0A7X1B8S1"/>
<keyword evidence="4" id="KW-1185">Reference proteome</keyword>
<comment type="caution">
    <text evidence="3">The sequence shown here is derived from an EMBL/GenBank/DDBJ whole genome shotgun (WGS) entry which is preliminary data.</text>
</comment>
<proteinExistence type="predicted"/>
<reference evidence="3 4" key="1">
    <citation type="submission" date="2020-07" db="EMBL/GenBank/DDBJ databases">
        <authorList>
            <person name="Feng X."/>
        </authorList>
    </citation>
    <scope>NUCLEOTIDE SEQUENCE [LARGE SCALE GENOMIC DNA]</scope>
    <source>
        <strain evidence="3 4">JCM23202</strain>
    </source>
</reference>
<name>A0A7X1B8S1_9BACT</name>
<dbReference type="Proteomes" id="UP000526501">
    <property type="component" value="Unassembled WGS sequence"/>
</dbReference>
<dbReference type="NCBIfam" id="NF037970">
    <property type="entry name" value="vanZ_1"/>
    <property type="match status" value="1"/>
</dbReference>
<feature type="transmembrane region" description="Helical" evidence="1">
    <location>
        <begin position="62"/>
        <end position="80"/>
    </location>
</feature>
<keyword evidence="1" id="KW-1133">Transmembrane helix</keyword>
<accession>A0A7X1B8S1</accession>
<dbReference type="InterPro" id="IPR006976">
    <property type="entry name" value="VanZ-like"/>
</dbReference>
<keyword evidence="1" id="KW-0472">Membrane</keyword>
<gene>
    <name evidence="3" type="ORF">H5P27_10385</name>
</gene>
<dbReference type="EMBL" id="JACHVC010000012">
    <property type="protein sequence ID" value="MBC2606450.1"/>
    <property type="molecule type" value="Genomic_DNA"/>
</dbReference>
<feature type="domain" description="VanZ-like" evidence="2">
    <location>
        <begin position="58"/>
        <end position="133"/>
    </location>
</feature>
<evidence type="ECO:0000313" key="4">
    <source>
        <dbReference type="Proteomes" id="UP000526501"/>
    </source>
</evidence>
<sequence length="154" mass="17487">MTTSSLTAKQNTPFYRTPFFRNLRPWIPILIACCFLSAYSARQKGFVAPMIELSFRDKVDHFCVYGLLGLLVLRALPARIQGTKRWLFAFLLVSCFGLWDEFLQHFNPSRTGDPLDWLADSLGALTAIVLYSAIPPLRALANWRPFQKSSELGV</sequence>
<feature type="transmembrane region" description="Helical" evidence="1">
    <location>
        <begin position="86"/>
        <end position="103"/>
    </location>
</feature>
<dbReference type="PANTHER" id="PTHR28008:SF1">
    <property type="entry name" value="DOMAIN PROTEIN, PUTATIVE (AFU_ORTHOLOGUE AFUA_3G10980)-RELATED"/>
    <property type="match status" value="1"/>
</dbReference>
<feature type="transmembrane region" description="Helical" evidence="1">
    <location>
        <begin position="23"/>
        <end position="41"/>
    </location>
</feature>
<keyword evidence="1" id="KW-0812">Transmembrane</keyword>
<evidence type="ECO:0000259" key="2">
    <source>
        <dbReference type="Pfam" id="PF04892"/>
    </source>
</evidence>
<evidence type="ECO:0000256" key="1">
    <source>
        <dbReference type="SAM" id="Phobius"/>
    </source>
</evidence>
<dbReference type="Pfam" id="PF04892">
    <property type="entry name" value="VanZ"/>
    <property type="match status" value="1"/>
</dbReference>